<dbReference type="Pfam" id="PF14028">
    <property type="entry name" value="Lant_dehydr_C"/>
    <property type="match status" value="1"/>
</dbReference>
<comment type="caution">
    <text evidence="4">The sequence shown here is derived from an EMBL/GenBank/DDBJ whole genome shotgun (WGS) entry which is preliminary data.</text>
</comment>
<reference evidence="4 5" key="1">
    <citation type="submission" date="2021-01" db="EMBL/GenBank/DDBJ databases">
        <title>WGS of actinomycetes isolated from Thailand.</title>
        <authorList>
            <person name="Thawai C."/>
        </authorList>
    </citation>
    <scope>NUCLEOTIDE SEQUENCE [LARGE SCALE GENOMIC DNA]</scope>
    <source>
        <strain evidence="4 5">CA1R205</strain>
    </source>
</reference>
<sequence length="952" mass="104141">MRRLFDSHPVAMARIPLRPYLDPAADSGGGLLEEGVFLASRSAEQALVEGTERGRATRCAYDLRSRTRTTPHGVFAGVAAAALTAPAPTMRLGSAHRAVTTLSPAWLTTMADRLLHEEPDLLPALTLTAASLAARRGDRLEIEHPAPDGARLASVRATEVSRWLLDASRDGVPAADLLAGLCRRHPGADPQKATRALLDMIDTGLLLTDLLPADLRADPLHHLLDKLPATATARPALARLDHLLTRCDAHPPGTAQRRKLLEEARELADTLHHTSRPLAVDTLAEAKITLPSTVGEQAAEAASLLWRIGHRTGPLTDYHRRFCAAYGRQRLVPLLEVLDPVTGLGPPRPDDAIGTEEEPDAHRTAALARLLADALSDGKDELVLHEQHIDQLANPSPLPPPRTAEIHIQLLRDAGGLRIAVCPGTGSQNAGAAPGRWIRWLPHLAPREEADPGSGPMVAEIVCHPRTAAAGALAAETGATPWRIPLDVPARPGDLLPDELAVTTTGTHLQLWSTRHHRPVLPVLHNRLAPRLLPPAAYALHLLGHAGTRPWHPWNWSPLDCWPYTPRVRYRDILLTPARWRLPHILTATASHRATFETSLVAWRTLTRPTPPPVLVAEETDRRLPLDLRQAEQRELLRRSIHRGVRTLAEPLAAPEELAVVDGPNRTRHLIDLVVPLTRRHTPPHTPPDPRYALRAPDGAGTHLPGSSWLSAALATPAHLHNTVLAELARLLTNLPEEIDRWFWLRYTTPVLGPHLRLRFHASPHTLATRIQPQLADLTNRLHHRGLLGPGALHLEPYEQEIERYGGPQAITAVEELFCADSRLALAALARTENERLLIAAAGAAEIARILSPDHLHPALGPGRLTRDQRRHRDALRPQLADDPTALIPADLAAIHTERHAALITYRDAVPQQSAARCASDVIHMHANRMLAVGPGHERIMRTLAADLLHRP</sequence>
<accession>A0ABS1NP01</accession>
<feature type="domain" description="Lantibiotic dehydratase N-terminal" evidence="2">
    <location>
        <begin position="33"/>
        <end position="637"/>
    </location>
</feature>
<evidence type="ECO:0000313" key="4">
    <source>
        <dbReference type="EMBL" id="MBL1101808.1"/>
    </source>
</evidence>
<dbReference type="RefSeq" id="WP_201881637.1">
    <property type="nucleotide sequence ID" value="NZ_JAERRF010000033.1"/>
</dbReference>
<evidence type="ECO:0000259" key="3">
    <source>
        <dbReference type="Pfam" id="PF14028"/>
    </source>
</evidence>
<proteinExistence type="predicted"/>
<feature type="domain" description="Thiopeptide-type bacteriocin biosynthesis" evidence="3">
    <location>
        <begin position="709"/>
        <end position="947"/>
    </location>
</feature>
<feature type="region of interest" description="Disordered" evidence="1">
    <location>
        <begin position="679"/>
        <end position="698"/>
    </location>
</feature>
<evidence type="ECO:0000259" key="2">
    <source>
        <dbReference type="Pfam" id="PF04738"/>
    </source>
</evidence>
<evidence type="ECO:0000256" key="1">
    <source>
        <dbReference type="SAM" id="MobiDB-lite"/>
    </source>
</evidence>
<protein>
    <submittedName>
        <fullName evidence="4">Lantibiotic dehydratase</fullName>
    </submittedName>
</protein>
<dbReference type="NCBIfam" id="TIGR03891">
    <property type="entry name" value="thiopep_ocin"/>
    <property type="match status" value="1"/>
</dbReference>
<evidence type="ECO:0000313" key="5">
    <source>
        <dbReference type="Proteomes" id="UP000634229"/>
    </source>
</evidence>
<dbReference type="InterPro" id="IPR023809">
    <property type="entry name" value="Thiopep_bacteriocin_synth_dom"/>
</dbReference>
<dbReference type="Pfam" id="PF04738">
    <property type="entry name" value="Lant_dehydr_N"/>
    <property type="match status" value="1"/>
</dbReference>
<dbReference type="InterPro" id="IPR006827">
    <property type="entry name" value="Lant_deHydtase_N"/>
</dbReference>
<gene>
    <name evidence="4" type="ORF">JK363_35250</name>
</gene>
<dbReference type="EMBL" id="JAERRF010000033">
    <property type="protein sequence ID" value="MBL1101808.1"/>
    <property type="molecule type" value="Genomic_DNA"/>
</dbReference>
<organism evidence="4 5">
    <name type="scientific">Streptomyces coffeae</name>
    <dbReference type="NCBI Taxonomy" id="621382"/>
    <lineage>
        <taxon>Bacteria</taxon>
        <taxon>Bacillati</taxon>
        <taxon>Actinomycetota</taxon>
        <taxon>Actinomycetes</taxon>
        <taxon>Kitasatosporales</taxon>
        <taxon>Streptomycetaceae</taxon>
        <taxon>Streptomyces</taxon>
    </lineage>
</organism>
<name>A0ABS1NP01_9ACTN</name>
<dbReference type="Proteomes" id="UP000634229">
    <property type="component" value="Unassembled WGS sequence"/>
</dbReference>
<keyword evidence="5" id="KW-1185">Reference proteome</keyword>